<dbReference type="FunFam" id="3.40.50.720:FF:000084">
    <property type="entry name" value="Short-chain dehydrogenase reductase"/>
    <property type="match status" value="1"/>
</dbReference>
<comment type="similarity">
    <text evidence="1">Belongs to the short-chain dehydrogenases/reductases (SDR) family.</text>
</comment>
<dbReference type="PROSITE" id="PS00061">
    <property type="entry name" value="ADH_SHORT"/>
    <property type="match status" value="1"/>
</dbReference>
<organism evidence="3">
    <name type="scientific">marine metagenome</name>
    <dbReference type="NCBI Taxonomy" id="408172"/>
    <lineage>
        <taxon>unclassified sequences</taxon>
        <taxon>metagenomes</taxon>
        <taxon>ecological metagenomes</taxon>
    </lineage>
</organism>
<dbReference type="Pfam" id="PF13561">
    <property type="entry name" value="adh_short_C2"/>
    <property type="match status" value="1"/>
</dbReference>
<evidence type="ECO:0008006" key="4">
    <source>
        <dbReference type="Google" id="ProtNLM"/>
    </source>
</evidence>
<dbReference type="SUPFAM" id="SSF51735">
    <property type="entry name" value="NAD(P)-binding Rossmann-fold domains"/>
    <property type="match status" value="1"/>
</dbReference>
<name>A0A382CGE9_9ZZZZ</name>
<dbReference type="InterPro" id="IPR020904">
    <property type="entry name" value="Sc_DH/Rdtase_CS"/>
</dbReference>
<dbReference type="CDD" id="cd05233">
    <property type="entry name" value="SDR_c"/>
    <property type="match status" value="1"/>
</dbReference>
<gene>
    <name evidence="3" type="ORF">METZ01_LOCUS177287</name>
</gene>
<dbReference type="AlphaFoldDB" id="A0A382CGE9"/>
<keyword evidence="2" id="KW-0560">Oxidoreductase</keyword>
<evidence type="ECO:0000313" key="3">
    <source>
        <dbReference type="EMBL" id="SVB24433.1"/>
    </source>
</evidence>
<accession>A0A382CGE9</accession>
<dbReference type="Gene3D" id="3.40.50.720">
    <property type="entry name" value="NAD(P)-binding Rossmann-like Domain"/>
    <property type="match status" value="1"/>
</dbReference>
<dbReference type="PRINTS" id="PR00080">
    <property type="entry name" value="SDRFAMILY"/>
</dbReference>
<evidence type="ECO:0000256" key="2">
    <source>
        <dbReference type="ARBA" id="ARBA00023002"/>
    </source>
</evidence>
<dbReference type="InterPro" id="IPR036291">
    <property type="entry name" value="NAD(P)-bd_dom_sf"/>
</dbReference>
<dbReference type="EMBL" id="UINC01034108">
    <property type="protein sequence ID" value="SVB24433.1"/>
    <property type="molecule type" value="Genomic_DNA"/>
</dbReference>
<reference evidence="3" key="1">
    <citation type="submission" date="2018-05" db="EMBL/GenBank/DDBJ databases">
        <authorList>
            <person name="Lanie J.A."/>
            <person name="Ng W.-L."/>
            <person name="Kazmierczak K.M."/>
            <person name="Andrzejewski T.M."/>
            <person name="Davidsen T.M."/>
            <person name="Wayne K.J."/>
            <person name="Tettelin H."/>
            <person name="Glass J.I."/>
            <person name="Rusch D."/>
            <person name="Podicherti R."/>
            <person name="Tsui H.-C.T."/>
            <person name="Winkler M.E."/>
        </authorList>
    </citation>
    <scope>NUCLEOTIDE SEQUENCE</scope>
</reference>
<sequence>MDATKQRLENKVSVVIGGATGFGRATVELFARHGAKVIVVGRRAELAEQVGQEFGGKGFGCDVVEDEQVKTLVNSIMEDEGKIDVVVNYAGYQESKRIRELTPEHVRPMVEVQLIAAMQVIQHFGNSMASSGGGSIISTSSLTAHNPSTGHPVYAACKRGLEYLTEIAALDYGPDQVRVNCIAAHLIETPMTEGIFENKLVIEAARLQTPLGRMGSVEDIANAVLFLASEESSYISGQTIVVDGAASTQKLPSAFDIEYLASARPELLE</sequence>
<dbReference type="PANTHER" id="PTHR24321:SF8">
    <property type="entry name" value="ESTRADIOL 17-BETA-DEHYDROGENASE 8-RELATED"/>
    <property type="match status" value="1"/>
</dbReference>
<proteinExistence type="inferred from homology"/>
<dbReference type="PANTHER" id="PTHR24321">
    <property type="entry name" value="DEHYDROGENASES, SHORT CHAIN"/>
    <property type="match status" value="1"/>
</dbReference>
<dbReference type="InterPro" id="IPR002347">
    <property type="entry name" value="SDR_fam"/>
</dbReference>
<protein>
    <recommendedName>
        <fullName evidence="4">SDR family oxidoreductase</fullName>
    </recommendedName>
</protein>
<dbReference type="GO" id="GO:0016491">
    <property type="term" value="F:oxidoreductase activity"/>
    <property type="evidence" value="ECO:0007669"/>
    <property type="project" value="UniProtKB-KW"/>
</dbReference>
<dbReference type="PRINTS" id="PR00081">
    <property type="entry name" value="GDHRDH"/>
</dbReference>
<evidence type="ECO:0000256" key="1">
    <source>
        <dbReference type="ARBA" id="ARBA00006484"/>
    </source>
</evidence>